<evidence type="ECO:0000256" key="1">
    <source>
        <dbReference type="SAM" id="SignalP"/>
    </source>
</evidence>
<dbReference type="RefSeq" id="WP_136835590.1">
    <property type="nucleotide sequence ID" value="NZ_SWBQ01000002.1"/>
</dbReference>
<dbReference type="PANTHER" id="PTHR31299:SF0">
    <property type="entry name" value="ESTERASE, PUTATIVE (AFU_ORTHOLOGUE AFUA_1G05850)-RELATED"/>
    <property type="match status" value="1"/>
</dbReference>
<dbReference type="EMBL" id="SWBQ01000002">
    <property type="protein sequence ID" value="TKC07336.1"/>
    <property type="molecule type" value="Genomic_DNA"/>
</dbReference>
<keyword evidence="1" id="KW-0732">Signal</keyword>
<organism evidence="2 3">
    <name type="scientific">Pedobacter frigoris</name>
    <dbReference type="NCBI Taxonomy" id="2571272"/>
    <lineage>
        <taxon>Bacteria</taxon>
        <taxon>Pseudomonadati</taxon>
        <taxon>Bacteroidota</taxon>
        <taxon>Sphingobacteriia</taxon>
        <taxon>Sphingobacteriales</taxon>
        <taxon>Sphingobacteriaceae</taxon>
        <taxon>Pedobacter</taxon>
    </lineage>
</organism>
<dbReference type="AlphaFoldDB" id="A0A4U1CL01"/>
<accession>A0A4U1CL01</accession>
<reference evidence="2 3" key="1">
    <citation type="submission" date="2019-04" db="EMBL/GenBank/DDBJ databases">
        <title>Pedobacter sp. RP-3-15 sp. nov., isolated from Arctic soil.</title>
        <authorList>
            <person name="Dahal R.H."/>
            <person name="Kim D.-U."/>
        </authorList>
    </citation>
    <scope>NUCLEOTIDE SEQUENCE [LARGE SCALE GENOMIC DNA]</scope>
    <source>
        <strain evidence="2 3">RP-3-15</strain>
    </source>
</reference>
<dbReference type="Proteomes" id="UP000307244">
    <property type="component" value="Unassembled WGS sequence"/>
</dbReference>
<dbReference type="OrthoDB" id="9810066at2"/>
<gene>
    <name evidence="2" type="ORF">FA047_08760</name>
</gene>
<name>A0A4U1CL01_9SPHI</name>
<dbReference type="InterPro" id="IPR007815">
    <property type="entry name" value="Emycin_Estase"/>
</dbReference>
<dbReference type="SUPFAM" id="SSF159501">
    <property type="entry name" value="EreA/ChaN-like"/>
    <property type="match status" value="1"/>
</dbReference>
<dbReference type="Gene3D" id="3.30.1870.10">
    <property type="entry name" value="EreA-like, domain 2"/>
    <property type="match status" value="1"/>
</dbReference>
<dbReference type="CDD" id="cd14728">
    <property type="entry name" value="Ere-like"/>
    <property type="match status" value="1"/>
</dbReference>
<comment type="caution">
    <text evidence="2">The sequence shown here is derived from an EMBL/GenBank/DDBJ whole genome shotgun (WGS) entry which is preliminary data.</text>
</comment>
<dbReference type="Gene3D" id="3.40.1660.10">
    <property type="entry name" value="EreA-like (biosynthetic domain)"/>
    <property type="match status" value="1"/>
</dbReference>
<dbReference type="Pfam" id="PF05139">
    <property type="entry name" value="Erythro_esteras"/>
    <property type="match status" value="1"/>
</dbReference>
<dbReference type="InterPro" id="IPR052036">
    <property type="entry name" value="Hydrolase/PRTase-associated"/>
</dbReference>
<feature type="signal peptide" evidence="1">
    <location>
        <begin position="1"/>
        <end position="20"/>
    </location>
</feature>
<keyword evidence="3" id="KW-1185">Reference proteome</keyword>
<evidence type="ECO:0000313" key="2">
    <source>
        <dbReference type="EMBL" id="TKC07336.1"/>
    </source>
</evidence>
<evidence type="ECO:0000313" key="3">
    <source>
        <dbReference type="Proteomes" id="UP000307244"/>
    </source>
</evidence>
<sequence>MNVIKVVAILIGMCAVNAHAQQNGSMLLDALNHRIFELKSFDSTDTSEFSMLKKEISGFKVIGLGEATHGTREFYLYKAKLIKYLVEHQGLRVLVFESDMVGMESINDYVLNKAGLTLEKAMSNYGLFDIYRTQEVADLIQWIKAFNLNQPADDRVIIAGMDANMPHHIASKILQSKSLSPHLGQKLKEDLADIRSMPERRDFGQAKKKYLLSIADRLAAIVQDKLTPDSLEIYSHYIHLLVQSLRMINLDDIQLNTQRDAHMAENVLWLLNKTTDKQTLAIWGHNGHICTDKWRGYKSTGMHLHRKLKSRYYALGLAVGEGYARLWDSRNAIPFHKAQLPAIQNTSQFEFVLKQLKYSNSFLPTGRGIEDKTLRTYFSKPLLTRALGAQVVRTEQDILLPIRVDRAYDGVVFFKQTTNAAEIVF</sequence>
<dbReference type="GO" id="GO:0046677">
    <property type="term" value="P:response to antibiotic"/>
    <property type="evidence" value="ECO:0007669"/>
    <property type="project" value="InterPro"/>
</dbReference>
<proteinExistence type="predicted"/>
<dbReference type="PANTHER" id="PTHR31299">
    <property type="entry name" value="ESTERASE, PUTATIVE (AFU_ORTHOLOGUE AFUA_1G05850)-RELATED"/>
    <property type="match status" value="1"/>
</dbReference>
<feature type="chain" id="PRO_5020534385" evidence="1">
    <location>
        <begin position="21"/>
        <end position="425"/>
    </location>
</feature>
<dbReference type="Gene3D" id="1.20.1440.30">
    <property type="entry name" value="Biosynthetic Protein domain"/>
    <property type="match status" value="1"/>
</dbReference>
<protein>
    <submittedName>
        <fullName evidence="2">Erythromycin esterase family protein</fullName>
    </submittedName>
</protein>